<dbReference type="Proteomes" id="UP000003330">
    <property type="component" value="Unassembled WGS sequence"/>
</dbReference>
<dbReference type="Gene3D" id="3.30.70.1560">
    <property type="entry name" value="Alpha-L RNA-binding motif"/>
    <property type="match status" value="1"/>
</dbReference>
<dbReference type="Gene3D" id="3.30.70.580">
    <property type="entry name" value="Pseudouridine synthase I, catalytic domain, N-terminal subdomain"/>
    <property type="match status" value="1"/>
</dbReference>
<evidence type="ECO:0000313" key="7">
    <source>
        <dbReference type="EMBL" id="EHI68663.1"/>
    </source>
</evidence>
<dbReference type="AlphaFoldDB" id="G5K659"/>
<dbReference type="InterPro" id="IPR020103">
    <property type="entry name" value="PsdUridine_synth_cat_dom_sf"/>
</dbReference>
<accession>G5K659</accession>
<dbReference type="PANTHER" id="PTHR47683:SF4">
    <property type="entry name" value="PSEUDOURIDINE SYNTHASE"/>
    <property type="match status" value="1"/>
</dbReference>
<dbReference type="OrthoDB" id="9807213at2"/>
<comment type="caution">
    <text evidence="7">The sequence shown here is derived from an EMBL/GenBank/DDBJ whole genome shotgun (WGS) entry which is preliminary data.</text>
</comment>
<dbReference type="InterPro" id="IPR018496">
    <property type="entry name" value="PsdUridine_synth_RsuA/RluB_CS"/>
</dbReference>
<dbReference type="PROSITE" id="PS01149">
    <property type="entry name" value="PSI_RSU"/>
    <property type="match status" value="1"/>
</dbReference>
<dbReference type="InterPro" id="IPR006145">
    <property type="entry name" value="PsdUridine_synth_RsuA/RluA"/>
</dbReference>
<evidence type="ECO:0000256" key="3">
    <source>
        <dbReference type="ARBA" id="ARBA00023235"/>
    </source>
</evidence>
<proteinExistence type="inferred from homology"/>
<feature type="domain" description="RNA-binding S4" evidence="6">
    <location>
        <begin position="1"/>
        <end position="66"/>
    </location>
</feature>
<dbReference type="PROSITE" id="PS50889">
    <property type="entry name" value="S4"/>
    <property type="match status" value="1"/>
</dbReference>
<dbReference type="InterPro" id="IPR042092">
    <property type="entry name" value="PsdUridine_s_RsuA/RluB/E/F_cat"/>
</dbReference>
<dbReference type="PANTHER" id="PTHR47683">
    <property type="entry name" value="PSEUDOURIDINE SYNTHASE FAMILY PROTEIN-RELATED"/>
    <property type="match status" value="1"/>
</dbReference>
<keyword evidence="2 4" id="KW-0694">RNA-binding</keyword>
<dbReference type="GO" id="GO:0000455">
    <property type="term" value="P:enzyme-directed rRNA pseudouridine synthesis"/>
    <property type="evidence" value="ECO:0007669"/>
    <property type="project" value="UniProtKB-ARBA"/>
</dbReference>
<dbReference type="Gene3D" id="3.10.290.10">
    <property type="entry name" value="RNA-binding S4 domain"/>
    <property type="match status" value="1"/>
</dbReference>
<dbReference type="CDD" id="cd00165">
    <property type="entry name" value="S4"/>
    <property type="match status" value="1"/>
</dbReference>
<evidence type="ECO:0000256" key="4">
    <source>
        <dbReference type="PROSITE-ProRule" id="PRU00182"/>
    </source>
</evidence>
<dbReference type="SUPFAM" id="SSF55174">
    <property type="entry name" value="Alpha-L RNA-binding motif"/>
    <property type="match status" value="1"/>
</dbReference>
<sequence length="242" mass="27439">MRLDKFLADADIGSRSQVKELLKKKQILVNGTVEKSPKYQVDLLNDQITYQGQHLSYEKFVYYMLNKPAGFLSATEDANELTVIDLLDDNAKKKSVFPVGRLDKDTHGLLLLTNNGQLAHELLSPKKHVSKDYVALVSGIMTSEDQEYFAKGISLKDHHCLPARLEILSKDEEDATCRVRIQIKEGKFHQVKRMVAACGKKVIDLQRITMWPLVLDSQLAKGQYRPLSKDELRSLSPCCDHL</sequence>
<dbReference type="NCBIfam" id="TIGR00093">
    <property type="entry name" value="pseudouridine synthase"/>
    <property type="match status" value="1"/>
</dbReference>
<dbReference type="InterPro" id="IPR050343">
    <property type="entry name" value="RsuA_PseudoU_synthase"/>
</dbReference>
<dbReference type="SMART" id="SM00363">
    <property type="entry name" value="S4"/>
    <property type="match status" value="1"/>
</dbReference>
<name>G5K659_9STRE</name>
<evidence type="ECO:0000256" key="1">
    <source>
        <dbReference type="ARBA" id="ARBA00008348"/>
    </source>
</evidence>
<dbReference type="eggNOG" id="COG1187">
    <property type="taxonomic scope" value="Bacteria"/>
</dbReference>
<evidence type="ECO:0000313" key="8">
    <source>
        <dbReference type="Proteomes" id="UP000003330"/>
    </source>
</evidence>
<dbReference type="CDD" id="cd02553">
    <property type="entry name" value="PseudoU_synth_RsuA"/>
    <property type="match status" value="1"/>
</dbReference>
<keyword evidence="8" id="KW-1185">Reference proteome</keyword>
<dbReference type="InterPro" id="IPR000748">
    <property type="entry name" value="PsdUridine_synth_RsuA/RluB/E/F"/>
</dbReference>
<comment type="similarity">
    <text evidence="1 5">Belongs to the pseudouridine synthase RsuA family.</text>
</comment>
<dbReference type="Pfam" id="PF00849">
    <property type="entry name" value="PseudoU_synth_2"/>
    <property type="match status" value="1"/>
</dbReference>
<evidence type="ECO:0000256" key="2">
    <source>
        <dbReference type="ARBA" id="ARBA00022884"/>
    </source>
</evidence>
<dbReference type="FunFam" id="3.30.70.1560:FF:000001">
    <property type="entry name" value="Pseudouridine synthase"/>
    <property type="match status" value="1"/>
</dbReference>
<dbReference type="GO" id="GO:0003723">
    <property type="term" value="F:RNA binding"/>
    <property type="evidence" value="ECO:0007669"/>
    <property type="project" value="UniProtKB-KW"/>
</dbReference>
<keyword evidence="3 5" id="KW-0413">Isomerase</keyword>
<reference evidence="7 8" key="1">
    <citation type="journal article" date="2014" name="Int. J. Syst. Evol. Microbiol.">
        <title>Phylogenomics and the dynamic genome evolution of the genus Streptococcus.</title>
        <authorList>
            <consortium name="The Broad Institute Genome Sequencing Platform"/>
            <person name="Richards V.P."/>
            <person name="Palmer S.R."/>
            <person name="Pavinski Bitar P.D."/>
            <person name="Qin X."/>
            <person name="Weinstock G.M."/>
            <person name="Highlander S.K."/>
            <person name="Town C.D."/>
            <person name="Burne R.A."/>
            <person name="Stanhope M.J."/>
        </authorList>
    </citation>
    <scope>NUCLEOTIDE SEQUENCE [LARGE SCALE GENOMIC DNA]</scope>
    <source>
        <strain evidence="7 8">707-05</strain>
    </source>
</reference>
<gene>
    <name evidence="7" type="ORF">STRIC_0546</name>
</gene>
<dbReference type="GO" id="GO:0005829">
    <property type="term" value="C:cytosol"/>
    <property type="evidence" value="ECO:0007669"/>
    <property type="project" value="UniProtKB-ARBA"/>
</dbReference>
<dbReference type="RefSeq" id="WP_008090674.1">
    <property type="nucleotide sequence ID" value="NZ_AEUX02000008.1"/>
</dbReference>
<organism evidence="7 8">
    <name type="scientific">Streptococcus ictaluri 707-05</name>
    <dbReference type="NCBI Taxonomy" id="764299"/>
    <lineage>
        <taxon>Bacteria</taxon>
        <taxon>Bacillati</taxon>
        <taxon>Bacillota</taxon>
        <taxon>Bacilli</taxon>
        <taxon>Lactobacillales</taxon>
        <taxon>Streptococcaceae</taxon>
        <taxon>Streptococcus</taxon>
    </lineage>
</organism>
<evidence type="ECO:0000256" key="5">
    <source>
        <dbReference type="RuleBase" id="RU003887"/>
    </source>
</evidence>
<dbReference type="InterPro" id="IPR020094">
    <property type="entry name" value="TruA/RsuA/RluB/E/F_N"/>
</dbReference>
<evidence type="ECO:0000259" key="6">
    <source>
        <dbReference type="SMART" id="SM00363"/>
    </source>
</evidence>
<dbReference type="STRING" id="764299.STRIC_0546"/>
<dbReference type="InterPro" id="IPR002942">
    <property type="entry name" value="S4_RNA-bd"/>
</dbReference>
<dbReference type="SUPFAM" id="SSF55120">
    <property type="entry name" value="Pseudouridine synthase"/>
    <property type="match status" value="1"/>
</dbReference>
<dbReference type="Pfam" id="PF01479">
    <property type="entry name" value="S4"/>
    <property type="match status" value="1"/>
</dbReference>
<dbReference type="InterPro" id="IPR036986">
    <property type="entry name" value="S4_RNA-bd_sf"/>
</dbReference>
<dbReference type="GO" id="GO:0120159">
    <property type="term" value="F:rRNA pseudouridine synthase activity"/>
    <property type="evidence" value="ECO:0007669"/>
    <property type="project" value="UniProtKB-ARBA"/>
</dbReference>
<dbReference type="EC" id="5.4.99.-" evidence="5"/>
<protein>
    <recommendedName>
        <fullName evidence="5">Pseudouridine synthase</fullName>
        <ecNumber evidence="5">5.4.99.-</ecNumber>
    </recommendedName>
</protein>
<dbReference type="EMBL" id="AEUX02000008">
    <property type="protein sequence ID" value="EHI68663.1"/>
    <property type="molecule type" value="Genomic_DNA"/>
</dbReference>